<dbReference type="GO" id="GO:0050821">
    <property type="term" value="P:protein stabilization"/>
    <property type="evidence" value="ECO:0007669"/>
    <property type="project" value="TreeGrafter"/>
</dbReference>
<evidence type="ECO:0000256" key="2">
    <source>
        <dbReference type="ARBA" id="ARBA00022729"/>
    </source>
</evidence>
<reference evidence="6 7" key="1">
    <citation type="submission" date="2019-02" db="EMBL/GenBank/DDBJ databases">
        <title>Apibacter muscae sp. nov.: a novel member of the house fly microbiota.</title>
        <authorList>
            <person name="Park R."/>
        </authorList>
    </citation>
    <scope>NUCLEOTIDE SEQUENCE [LARGE SCALE GENOMIC DNA]</scope>
    <source>
        <strain evidence="6 7">AL1</strain>
    </source>
</reference>
<evidence type="ECO:0000313" key="7">
    <source>
        <dbReference type="Proteomes" id="UP000319499"/>
    </source>
</evidence>
<evidence type="ECO:0000256" key="3">
    <source>
        <dbReference type="SAM" id="Coils"/>
    </source>
</evidence>
<feature type="compositionally biased region" description="Acidic residues" evidence="4">
    <location>
        <begin position="194"/>
        <end position="203"/>
    </location>
</feature>
<evidence type="ECO:0000256" key="4">
    <source>
        <dbReference type="SAM" id="MobiDB-lite"/>
    </source>
</evidence>
<dbReference type="GO" id="GO:0051082">
    <property type="term" value="F:unfolded protein binding"/>
    <property type="evidence" value="ECO:0007669"/>
    <property type="project" value="InterPro"/>
</dbReference>
<evidence type="ECO:0000256" key="5">
    <source>
        <dbReference type="SAM" id="SignalP"/>
    </source>
</evidence>
<dbReference type="OrthoDB" id="9788552at2"/>
<dbReference type="PANTHER" id="PTHR35089">
    <property type="entry name" value="CHAPERONE PROTEIN SKP"/>
    <property type="match status" value="1"/>
</dbReference>
<keyword evidence="7" id="KW-1185">Reference proteome</keyword>
<organism evidence="6 7">
    <name type="scientific">Apibacter muscae</name>
    <dbReference type="NCBI Taxonomy" id="2509004"/>
    <lineage>
        <taxon>Bacteria</taxon>
        <taxon>Pseudomonadati</taxon>
        <taxon>Bacteroidota</taxon>
        <taxon>Flavobacteriia</taxon>
        <taxon>Flavobacteriales</taxon>
        <taxon>Weeksellaceae</taxon>
        <taxon>Apibacter</taxon>
    </lineage>
</organism>
<feature type="signal peptide" evidence="5">
    <location>
        <begin position="1"/>
        <end position="21"/>
    </location>
</feature>
<proteinExistence type="inferred from homology"/>
<dbReference type="PANTHER" id="PTHR35089:SF1">
    <property type="entry name" value="CHAPERONE PROTEIN SKP"/>
    <property type="match status" value="1"/>
</dbReference>
<dbReference type="Pfam" id="PF03938">
    <property type="entry name" value="OmpH"/>
    <property type="match status" value="1"/>
</dbReference>
<dbReference type="InterPro" id="IPR024930">
    <property type="entry name" value="Skp_dom_sf"/>
</dbReference>
<feature type="compositionally biased region" description="Basic and acidic residues" evidence="4">
    <location>
        <begin position="239"/>
        <end position="255"/>
    </location>
</feature>
<dbReference type="SUPFAM" id="SSF111384">
    <property type="entry name" value="OmpH-like"/>
    <property type="match status" value="1"/>
</dbReference>
<keyword evidence="2 5" id="KW-0732">Signal</keyword>
<accession>A0A563DEW9</accession>
<sequence length="306" mass="35455">MKKLLTYIFLFLLFYSGTAQKMAYVDTKYILNQMPQYQQAQQRLDNEIKKWQTEIQKEQSKLDQLRVEYENEKILLTDDQQKNRLSIIDSSEIKIRNFIDKKFGSEGDSFRLRMNFVKPLQDQIWNAINTVASRDKYGLIFDKSSDLIMVFTDPKYDITDKVLKQMGLDAKQSKKKESQTNSNSPSKISKTEDIIQESNEDNNEINVKEKSNKKDQTKSGYGSKYVPKKKKQAVEIQENGDKEIDKTNNKSKENKLNNNNEVTDTAEAEVDQPKENPEVKKATTAQPKKGYGSKYVPKKKTANSNK</sequence>
<feature type="region of interest" description="Disordered" evidence="4">
    <location>
        <begin position="169"/>
        <end position="306"/>
    </location>
</feature>
<feature type="coiled-coil region" evidence="3">
    <location>
        <begin position="34"/>
        <end position="75"/>
    </location>
</feature>
<comment type="caution">
    <text evidence="6">The sequence shown here is derived from an EMBL/GenBank/DDBJ whole genome shotgun (WGS) entry which is preliminary data.</text>
</comment>
<dbReference type="Proteomes" id="UP000319499">
    <property type="component" value="Unassembled WGS sequence"/>
</dbReference>
<feature type="compositionally biased region" description="Basic and acidic residues" evidence="4">
    <location>
        <begin position="271"/>
        <end position="281"/>
    </location>
</feature>
<evidence type="ECO:0000313" key="6">
    <source>
        <dbReference type="EMBL" id="TWP28750.1"/>
    </source>
</evidence>
<feature type="chain" id="PRO_5021868398" evidence="5">
    <location>
        <begin position="22"/>
        <end position="306"/>
    </location>
</feature>
<feature type="compositionally biased region" description="Polar residues" evidence="4">
    <location>
        <begin position="179"/>
        <end position="188"/>
    </location>
</feature>
<dbReference type="SMART" id="SM00935">
    <property type="entry name" value="OmpH"/>
    <property type="match status" value="1"/>
</dbReference>
<dbReference type="RefSeq" id="WP_146292375.1">
    <property type="nucleotide sequence ID" value="NZ_SELH01000017.1"/>
</dbReference>
<gene>
    <name evidence="6" type="ORF">ETU09_05390</name>
</gene>
<dbReference type="InterPro" id="IPR005632">
    <property type="entry name" value="Chaperone_Skp"/>
</dbReference>
<comment type="similarity">
    <text evidence="1">Belongs to the Skp family.</text>
</comment>
<evidence type="ECO:0000256" key="1">
    <source>
        <dbReference type="ARBA" id="ARBA00009091"/>
    </source>
</evidence>
<dbReference type="Gene3D" id="3.30.910.20">
    <property type="entry name" value="Skp domain"/>
    <property type="match status" value="1"/>
</dbReference>
<dbReference type="AlphaFoldDB" id="A0A563DEW9"/>
<dbReference type="EMBL" id="SELH01000017">
    <property type="protein sequence ID" value="TWP28750.1"/>
    <property type="molecule type" value="Genomic_DNA"/>
</dbReference>
<feature type="compositionally biased region" description="Basic residues" evidence="4">
    <location>
        <begin position="296"/>
        <end position="306"/>
    </location>
</feature>
<name>A0A563DEW9_9FLAO</name>
<dbReference type="GO" id="GO:0005829">
    <property type="term" value="C:cytosol"/>
    <property type="evidence" value="ECO:0007669"/>
    <property type="project" value="TreeGrafter"/>
</dbReference>
<protein>
    <submittedName>
        <fullName evidence="6">OmpH family outer membrane protein</fullName>
    </submittedName>
</protein>
<keyword evidence="3" id="KW-0175">Coiled coil</keyword>
<feature type="compositionally biased region" description="Basic and acidic residues" evidence="4">
    <location>
        <begin position="206"/>
        <end position="217"/>
    </location>
</feature>